<name>A0ABQ7PZU7_PLUXY</name>
<reference evidence="1 2" key="1">
    <citation type="submission" date="2021-06" db="EMBL/GenBank/DDBJ databases">
        <title>A haploid diamondback moth (Plutella xylostella L.) genome assembly resolves 31 chromosomes and identifies a diamide resistance mutation.</title>
        <authorList>
            <person name="Ward C.M."/>
            <person name="Perry K.D."/>
            <person name="Baker G."/>
            <person name="Powis K."/>
            <person name="Heckel D.G."/>
            <person name="Baxter S.W."/>
        </authorList>
    </citation>
    <scope>NUCLEOTIDE SEQUENCE [LARGE SCALE GENOMIC DNA]</scope>
    <source>
        <strain evidence="1 2">LV</strain>
        <tissue evidence="1">Single pupa</tissue>
    </source>
</reference>
<organism evidence="1 2">
    <name type="scientific">Plutella xylostella</name>
    <name type="common">Diamondback moth</name>
    <name type="synonym">Plutella maculipennis</name>
    <dbReference type="NCBI Taxonomy" id="51655"/>
    <lineage>
        <taxon>Eukaryota</taxon>
        <taxon>Metazoa</taxon>
        <taxon>Ecdysozoa</taxon>
        <taxon>Arthropoda</taxon>
        <taxon>Hexapoda</taxon>
        <taxon>Insecta</taxon>
        <taxon>Pterygota</taxon>
        <taxon>Neoptera</taxon>
        <taxon>Endopterygota</taxon>
        <taxon>Lepidoptera</taxon>
        <taxon>Glossata</taxon>
        <taxon>Ditrysia</taxon>
        <taxon>Yponomeutoidea</taxon>
        <taxon>Plutellidae</taxon>
        <taxon>Plutella</taxon>
    </lineage>
</organism>
<evidence type="ECO:0000313" key="1">
    <source>
        <dbReference type="EMBL" id="KAG7298430.1"/>
    </source>
</evidence>
<gene>
    <name evidence="1" type="ORF">JYU34_018057</name>
</gene>
<sequence>MSTTDEEKSRINKLLSELEVPEVKLSARCSDLIKEFQTKFQAEVEDEETMKEEVFENPYKVDAELMGENERKLRELLAESKRAKRATSKSVPFSEDAARPWRTHSSRERLLRVDLELRRHHEKASQLITALPDEEMKDLVKQCEAEPNLTKPMTIRAVVDEAKKNLPNFQFRKIENSTATGIYAGAHKAATEDRTEIVNEAT</sequence>
<dbReference type="EMBL" id="JAHIBW010000024">
    <property type="protein sequence ID" value="KAG7298430.1"/>
    <property type="molecule type" value="Genomic_DNA"/>
</dbReference>
<protein>
    <submittedName>
        <fullName evidence="1">Uncharacterized protein</fullName>
    </submittedName>
</protein>
<proteinExistence type="predicted"/>
<comment type="caution">
    <text evidence="1">The sequence shown here is derived from an EMBL/GenBank/DDBJ whole genome shotgun (WGS) entry which is preliminary data.</text>
</comment>
<keyword evidence="2" id="KW-1185">Reference proteome</keyword>
<dbReference type="Proteomes" id="UP000823941">
    <property type="component" value="Chromosome 24"/>
</dbReference>
<accession>A0ABQ7PZU7</accession>
<evidence type="ECO:0000313" key="2">
    <source>
        <dbReference type="Proteomes" id="UP000823941"/>
    </source>
</evidence>